<evidence type="ECO:0000313" key="3">
    <source>
        <dbReference type="Proteomes" id="UP000199058"/>
    </source>
</evidence>
<evidence type="ECO:0000313" key="2">
    <source>
        <dbReference type="EMBL" id="SFC12566.1"/>
    </source>
</evidence>
<sequence>MSFLTFSRWTLPTLVAVVFLVLASQAKATEFQVERLQENLDQPWALAFLPASENFALLITERPGRLLYLNPADGNPHSLEGLPEVAVRGQGGLLDVAVHPEFDQGENWVYLTFAAANPEGRGYATHLGRARLNLDEQRLDDWELLYEATPYSSGNGHFGSRLAFDDRGYLYMTLGDRRERDSAQDLMSNWGKTLRFHADGSIPTDNPFVDDNQALDAIYTYGHRNAQGMAWDQQREFLWQNEHGQQNGDEINIINHPGGNYGWPRATYGTEYRTGRTIGALPPDDEGTINPVYYWLKGHYGDSGREGFPPSGLAIYYGDEFPQWEGQLLMGNLRHRYLGRFEVEADKPIREHEMLMDLGYRIRDVRVHPESGQIYVLVDDSSAPLLRLVAP</sequence>
<dbReference type="InterPro" id="IPR011042">
    <property type="entry name" value="6-blade_b-propeller_TolB-like"/>
</dbReference>
<keyword evidence="3" id="KW-1185">Reference proteome</keyword>
<proteinExistence type="predicted"/>
<evidence type="ECO:0000259" key="1">
    <source>
        <dbReference type="Pfam" id="PF07995"/>
    </source>
</evidence>
<dbReference type="EMBL" id="FOLH01000003">
    <property type="protein sequence ID" value="SFC12566.1"/>
    <property type="molecule type" value="Genomic_DNA"/>
</dbReference>
<dbReference type="InterPro" id="IPR012938">
    <property type="entry name" value="Glc/Sorbosone_DH"/>
</dbReference>
<dbReference type="Pfam" id="PF07995">
    <property type="entry name" value="GSDH"/>
    <property type="match status" value="1"/>
</dbReference>
<dbReference type="AlphaFoldDB" id="A0A1I1GM90"/>
<dbReference type="PANTHER" id="PTHR19328">
    <property type="entry name" value="HEDGEHOG-INTERACTING PROTEIN"/>
    <property type="match status" value="1"/>
</dbReference>
<dbReference type="InterPro" id="IPR011041">
    <property type="entry name" value="Quinoprot_gluc/sorb_DH_b-prop"/>
</dbReference>
<organism evidence="2 3">
    <name type="scientific">Marinospirillum celere</name>
    <dbReference type="NCBI Taxonomy" id="1122252"/>
    <lineage>
        <taxon>Bacteria</taxon>
        <taxon>Pseudomonadati</taxon>
        <taxon>Pseudomonadota</taxon>
        <taxon>Gammaproteobacteria</taxon>
        <taxon>Oceanospirillales</taxon>
        <taxon>Oceanospirillaceae</taxon>
        <taxon>Marinospirillum</taxon>
    </lineage>
</organism>
<dbReference type="STRING" id="1122252.SAMN05660443_1515"/>
<feature type="domain" description="Glucose/Sorbosone dehydrogenase" evidence="1">
    <location>
        <begin position="40"/>
        <end position="387"/>
    </location>
</feature>
<name>A0A1I1GM90_9GAMM</name>
<protein>
    <recommendedName>
        <fullName evidence="1">Glucose/Sorbosone dehydrogenase domain-containing protein</fullName>
    </recommendedName>
</protein>
<dbReference type="SUPFAM" id="SSF50952">
    <property type="entry name" value="Soluble quinoprotein glucose dehydrogenase"/>
    <property type="match status" value="1"/>
</dbReference>
<dbReference type="Gene3D" id="2.120.10.30">
    <property type="entry name" value="TolB, C-terminal domain"/>
    <property type="match status" value="1"/>
</dbReference>
<accession>A0A1I1GM90</accession>
<gene>
    <name evidence="2" type="ORF">SAMN05660443_1515</name>
</gene>
<dbReference type="RefSeq" id="WP_091961490.1">
    <property type="nucleotide sequence ID" value="NZ_FOLH01000003.1"/>
</dbReference>
<dbReference type="Proteomes" id="UP000199058">
    <property type="component" value="Unassembled WGS sequence"/>
</dbReference>
<dbReference type="PANTHER" id="PTHR19328:SF75">
    <property type="entry name" value="ALDOSE SUGAR DEHYDROGENASE YLII"/>
    <property type="match status" value="1"/>
</dbReference>
<dbReference type="OrthoDB" id="9770043at2"/>
<reference evidence="2 3" key="1">
    <citation type="submission" date="2016-10" db="EMBL/GenBank/DDBJ databases">
        <authorList>
            <person name="de Groot N.N."/>
        </authorList>
    </citation>
    <scope>NUCLEOTIDE SEQUENCE [LARGE SCALE GENOMIC DNA]</scope>
    <source>
        <strain evidence="2 3">DSM 18438</strain>
    </source>
</reference>